<keyword evidence="1" id="KW-0813">Transport</keyword>
<evidence type="ECO:0000256" key="2">
    <source>
        <dbReference type="ARBA" id="ARBA00022617"/>
    </source>
</evidence>
<feature type="chain" id="PRO_5004728424" evidence="7">
    <location>
        <begin position="22"/>
        <end position="134"/>
    </location>
</feature>
<evidence type="ECO:0000256" key="5">
    <source>
        <dbReference type="ARBA" id="ARBA00023004"/>
    </source>
</evidence>
<feature type="signal peptide" evidence="7">
    <location>
        <begin position="1"/>
        <end position="21"/>
    </location>
</feature>
<proteinExistence type="predicted"/>
<dbReference type="Proteomes" id="UP000017819">
    <property type="component" value="Unassembled WGS sequence"/>
</dbReference>
<sequence length="134" mass="14622">MPRQLIAITMLAVLASTPAVAQDGDAEDGAKVFRRCQACHAVGEDAQNKVGPQLNDLFGRQPGSLEGFNYSDAMVEFGQDKVWDVEHLTAFLRNPRETVPGTKMAFPGLRKDEEIADVIAFLAEQEEGGTETEQ</sequence>
<dbReference type="PANTHER" id="PTHR11961">
    <property type="entry name" value="CYTOCHROME C"/>
    <property type="match status" value="1"/>
</dbReference>
<gene>
    <name evidence="9" type="ORF">N177_0469</name>
</gene>
<evidence type="ECO:0000313" key="9">
    <source>
        <dbReference type="EMBL" id="ESR27043.1"/>
    </source>
</evidence>
<organism evidence="9 10">
    <name type="scientific">Lutibaculum baratangense AMV1</name>
    <dbReference type="NCBI Taxonomy" id="631454"/>
    <lineage>
        <taxon>Bacteria</taxon>
        <taxon>Pseudomonadati</taxon>
        <taxon>Pseudomonadota</taxon>
        <taxon>Alphaproteobacteria</taxon>
        <taxon>Hyphomicrobiales</taxon>
        <taxon>Tepidamorphaceae</taxon>
        <taxon>Lutibaculum</taxon>
    </lineage>
</organism>
<dbReference type="Gene3D" id="1.10.760.10">
    <property type="entry name" value="Cytochrome c-like domain"/>
    <property type="match status" value="1"/>
</dbReference>
<evidence type="ECO:0000256" key="3">
    <source>
        <dbReference type="ARBA" id="ARBA00022723"/>
    </source>
</evidence>
<dbReference type="PROSITE" id="PS51007">
    <property type="entry name" value="CYTC"/>
    <property type="match status" value="1"/>
</dbReference>
<evidence type="ECO:0000256" key="7">
    <source>
        <dbReference type="SAM" id="SignalP"/>
    </source>
</evidence>
<keyword evidence="10" id="KW-1185">Reference proteome</keyword>
<dbReference type="GO" id="GO:0020037">
    <property type="term" value="F:heme binding"/>
    <property type="evidence" value="ECO:0007669"/>
    <property type="project" value="InterPro"/>
</dbReference>
<protein>
    <submittedName>
        <fullName evidence="9">Cytochrome c2</fullName>
    </submittedName>
</protein>
<accession>V4TMS1</accession>
<dbReference type="OrthoDB" id="9805828at2"/>
<keyword evidence="7" id="KW-0732">Signal</keyword>
<dbReference type="EMBL" id="AWXZ01000012">
    <property type="protein sequence ID" value="ESR27043.1"/>
    <property type="molecule type" value="Genomic_DNA"/>
</dbReference>
<keyword evidence="5 6" id="KW-0408">Iron</keyword>
<dbReference type="InterPro" id="IPR036909">
    <property type="entry name" value="Cyt_c-like_dom_sf"/>
</dbReference>
<dbReference type="PRINTS" id="PR00604">
    <property type="entry name" value="CYTCHRMECIAB"/>
</dbReference>
<evidence type="ECO:0000259" key="8">
    <source>
        <dbReference type="PROSITE" id="PS51007"/>
    </source>
</evidence>
<keyword evidence="4" id="KW-0249">Electron transport</keyword>
<keyword evidence="3 6" id="KW-0479">Metal-binding</keyword>
<dbReference type="InterPro" id="IPR009056">
    <property type="entry name" value="Cyt_c-like_dom"/>
</dbReference>
<evidence type="ECO:0000313" key="10">
    <source>
        <dbReference type="Proteomes" id="UP000017819"/>
    </source>
</evidence>
<dbReference type="AlphaFoldDB" id="V4TMS1"/>
<name>V4TMS1_9HYPH</name>
<dbReference type="GO" id="GO:0046872">
    <property type="term" value="F:metal ion binding"/>
    <property type="evidence" value="ECO:0007669"/>
    <property type="project" value="UniProtKB-KW"/>
</dbReference>
<dbReference type="STRING" id="631454.N177_0469"/>
<reference evidence="9 10" key="1">
    <citation type="journal article" date="2014" name="Genome Announc.">
        <title>Draft Genome Sequence of Lutibaculum baratangense Strain AMV1T, Isolated from a Mud Volcano in Andamans, India.</title>
        <authorList>
            <person name="Singh A."/>
            <person name="Sreenivas A."/>
            <person name="Sathyanarayana Reddy G."/>
            <person name="Pinnaka A.K."/>
            <person name="Shivaji S."/>
        </authorList>
    </citation>
    <scope>NUCLEOTIDE SEQUENCE [LARGE SCALE GENOMIC DNA]</scope>
    <source>
        <strain evidence="9 10">AMV1</strain>
    </source>
</reference>
<dbReference type="GO" id="GO:0009055">
    <property type="term" value="F:electron transfer activity"/>
    <property type="evidence" value="ECO:0007669"/>
    <property type="project" value="InterPro"/>
</dbReference>
<dbReference type="Pfam" id="PF00034">
    <property type="entry name" value="Cytochrom_C"/>
    <property type="match status" value="1"/>
</dbReference>
<dbReference type="RefSeq" id="WP_023430620.1">
    <property type="nucleotide sequence ID" value="NZ_AWXZ01000012.1"/>
</dbReference>
<dbReference type="InterPro" id="IPR002327">
    <property type="entry name" value="Cyt_c_1A/1B"/>
</dbReference>
<evidence type="ECO:0000256" key="6">
    <source>
        <dbReference type="PROSITE-ProRule" id="PRU00433"/>
    </source>
</evidence>
<comment type="caution">
    <text evidence="9">The sequence shown here is derived from an EMBL/GenBank/DDBJ whole genome shotgun (WGS) entry which is preliminary data.</text>
</comment>
<feature type="domain" description="Cytochrome c" evidence="8">
    <location>
        <begin position="24"/>
        <end position="126"/>
    </location>
</feature>
<evidence type="ECO:0000256" key="4">
    <source>
        <dbReference type="ARBA" id="ARBA00022982"/>
    </source>
</evidence>
<keyword evidence="2 6" id="KW-0349">Heme</keyword>
<dbReference type="SUPFAM" id="SSF46626">
    <property type="entry name" value="Cytochrome c"/>
    <property type="match status" value="1"/>
</dbReference>
<evidence type="ECO:0000256" key="1">
    <source>
        <dbReference type="ARBA" id="ARBA00022448"/>
    </source>
</evidence>
<dbReference type="eggNOG" id="COG3474">
    <property type="taxonomic scope" value="Bacteria"/>
</dbReference>